<organism evidence="7">
    <name type="scientific">Angiostrongylus costaricensis</name>
    <name type="common">Nematode worm</name>
    <dbReference type="NCBI Taxonomy" id="334426"/>
    <lineage>
        <taxon>Eukaryota</taxon>
        <taxon>Metazoa</taxon>
        <taxon>Ecdysozoa</taxon>
        <taxon>Nematoda</taxon>
        <taxon>Chromadorea</taxon>
        <taxon>Rhabditida</taxon>
        <taxon>Rhabditina</taxon>
        <taxon>Rhabditomorpha</taxon>
        <taxon>Strongyloidea</taxon>
        <taxon>Metastrongylidae</taxon>
        <taxon>Angiostrongylus</taxon>
    </lineage>
</organism>
<sequence>MEELEWLSVRDIVHFTHCVSCHLAKCEVESILQCKCPQCHVSMHECKIEDHITEICHKTFTPCINASYGCRKLIRRDRRSRHLENCSASVVVCGREWDRCVLSPTSKLQLKKWGKGIERDSSNLPLDIALTISDQNVIIQSYGFSRFDRVRRRDGLHPSHPVLPLREVSHFSDEENSSDEETRAKVVFTLHLGVQGFFFPILLFQMDPSSQHLHTLGNESVKYEEIKRVKRFGKDLNFSPETMPEFLVRGENIAHIPLTFFVLLKCLKTFRRVEYADHHVSQHVRCINSLSDLVVRCPNWQRGCTFYTTRLRPKLNFFRFLSSLDSISFLPSFPDYNENTSLPRPLDTLPAWLIITLLKYLPNSAIRSLSQTSRYRVFITKMNFAILSFLIALRMSALLLSHFQYFSVAEKPLEYFWEPAPKLGDHLTHCEYSDVVEYHEVRVPVLSSNLQQITNEFMKRLPYFT</sequence>
<dbReference type="PANTHER" id="PTHR15933">
    <property type="entry name" value="PROTEIN CBG16327"/>
    <property type="match status" value="1"/>
</dbReference>
<dbReference type="OrthoDB" id="5856238at2759"/>
<dbReference type="SUPFAM" id="SSF49599">
    <property type="entry name" value="TRAF domain-like"/>
    <property type="match status" value="1"/>
</dbReference>
<dbReference type="Pfam" id="PF15965">
    <property type="entry name" value="zf-TRAF_2"/>
    <property type="match status" value="1"/>
</dbReference>
<dbReference type="GO" id="GO:0008270">
    <property type="term" value="F:zinc ion binding"/>
    <property type="evidence" value="ECO:0007669"/>
    <property type="project" value="UniProtKB-KW"/>
</dbReference>
<name>A0A0R3PF17_ANGCS</name>
<dbReference type="EMBL" id="UYYA01000604">
    <property type="protein sequence ID" value="VDM54310.1"/>
    <property type="molecule type" value="Genomic_DNA"/>
</dbReference>
<keyword evidence="3" id="KW-0862">Zinc</keyword>
<evidence type="ECO:0000313" key="5">
    <source>
        <dbReference type="EMBL" id="VDM54310.1"/>
    </source>
</evidence>
<feature type="domain" description="TRAF-type" evidence="4">
    <location>
        <begin position="16"/>
        <end position="101"/>
    </location>
</feature>
<reference evidence="7" key="1">
    <citation type="submission" date="2017-02" db="UniProtKB">
        <authorList>
            <consortium name="WormBaseParasite"/>
        </authorList>
    </citation>
    <scope>IDENTIFICATION</scope>
</reference>
<evidence type="ECO:0000313" key="6">
    <source>
        <dbReference type="Proteomes" id="UP000267027"/>
    </source>
</evidence>
<keyword evidence="1" id="KW-0479">Metal-binding</keyword>
<keyword evidence="2" id="KW-0863">Zinc-finger</keyword>
<dbReference type="InterPro" id="IPR001293">
    <property type="entry name" value="Znf_TRAF"/>
</dbReference>
<evidence type="ECO:0000256" key="1">
    <source>
        <dbReference type="ARBA" id="ARBA00022723"/>
    </source>
</evidence>
<accession>A0A0R3PF17</accession>
<reference evidence="5 6" key="2">
    <citation type="submission" date="2018-11" db="EMBL/GenBank/DDBJ databases">
        <authorList>
            <consortium name="Pathogen Informatics"/>
        </authorList>
    </citation>
    <scope>NUCLEOTIDE SEQUENCE [LARGE SCALE GENOMIC DNA]</scope>
    <source>
        <strain evidence="5 6">Costa Rica</strain>
    </source>
</reference>
<dbReference type="WBParaSite" id="ACOC_0000272401-mRNA-1">
    <property type="protein sequence ID" value="ACOC_0000272401-mRNA-1"/>
    <property type="gene ID" value="ACOC_0000272401"/>
</dbReference>
<protein>
    <submittedName>
        <fullName evidence="7">TRAF-type domain-containing protein</fullName>
    </submittedName>
</protein>
<dbReference type="InterPro" id="IPR031890">
    <property type="entry name" value="Fbxo30/Fbxo40"/>
</dbReference>
<dbReference type="OMA" id="VHIKWER"/>
<dbReference type="AlphaFoldDB" id="A0A0R3PF17"/>
<evidence type="ECO:0000313" key="7">
    <source>
        <dbReference type="WBParaSite" id="ACOC_0000272401-mRNA-1"/>
    </source>
</evidence>
<dbReference type="PANTHER" id="PTHR15933:SF20">
    <property type="entry name" value="F-BOX DOMAIN-CONTAINING PROTEIN"/>
    <property type="match status" value="1"/>
</dbReference>
<evidence type="ECO:0000256" key="2">
    <source>
        <dbReference type="ARBA" id="ARBA00022771"/>
    </source>
</evidence>
<evidence type="ECO:0000256" key="3">
    <source>
        <dbReference type="ARBA" id="ARBA00022833"/>
    </source>
</evidence>
<dbReference type="GO" id="GO:0061630">
    <property type="term" value="F:ubiquitin protein ligase activity"/>
    <property type="evidence" value="ECO:0007669"/>
    <property type="project" value="InterPro"/>
</dbReference>
<dbReference type="STRING" id="334426.A0A0R3PF17"/>
<gene>
    <name evidence="5" type="ORF">ACOC_LOCUS2725</name>
</gene>
<proteinExistence type="predicted"/>
<dbReference type="Proteomes" id="UP000267027">
    <property type="component" value="Unassembled WGS sequence"/>
</dbReference>
<evidence type="ECO:0000259" key="4">
    <source>
        <dbReference type="Pfam" id="PF15965"/>
    </source>
</evidence>
<keyword evidence="6" id="KW-1185">Reference proteome</keyword>